<evidence type="ECO:0000313" key="3">
    <source>
        <dbReference type="Proteomes" id="UP000823388"/>
    </source>
</evidence>
<keyword evidence="3" id="KW-1185">Reference proteome</keyword>
<feature type="compositionally biased region" description="Low complexity" evidence="1">
    <location>
        <begin position="153"/>
        <end position="163"/>
    </location>
</feature>
<feature type="region of interest" description="Disordered" evidence="1">
    <location>
        <begin position="148"/>
        <end position="235"/>
    </location>
</feature>
<dbReference type="AlphaFoldDB" id="A0A8T0QE92"/>
<name>A0A8T0QE92_PANVG</name>
<proteinExistence type="predicted"/>
<protein>
    <submittedName>
        <fullName evidence="2">Uncharacterized protein</fullName>
    </submittedName>
</protein>
<evidence type="ECO:0000256" key="1">
    <source>
        <dbReference type="SAM" id="MobiDB-lite"/>
    </source>
</evidence>
<sequence length="235" mass="24545">MDADGGAPPAPSRAVRAHLLLPHRHGARARGLSRLLGGSPRGRLDLRPVRAPGARVQLHPAAAGALPAHARGGPTGWSGYAMAYPNIRPTPDAPQPQAARVTAARPRRRYRPCPPASASSCLAAPPCAQPARRSAIVPLPSSCRAANARLRPRQPQQRPSPSSAVAVPTTHDPASSPSAWLFVRPSPPQRLSSPTVLPPPAAPEASPVPARLSAPPKRPRGRHPVRPGMEHTSSG</sequence>
<comment type="caution">
    <text evidence="2">The sequence shown here is derived from an EMBL/GenBank/DDBJ whole genome shotgun (WGS) entry which is preliminary data.</text>
</comment>
<organism evidence="2 3">
    <name type="scientific">Panicum virgatum</name>
    <name type="common">Blackwell switchgrass</name>
    <dbReference type="NCBI Taxonomy" id="38727"/>
    <lineage>
        <taxon>Eukaryota</taxon>
        <taxon>Viridiplantae</taxon>
        <taxon>Streptophyta</taxon>
        <taxon>Embryophyta</taxon>
        <taxon>Tracheophyta</taxon>
        <taxon>Spermatophyta</taxon>
        <taxon>Magnoliopsida</taxon>
        <taxon>Liliopsida</taxon>
        <taxon>Poales</taxon>
        <taxon>Poaceae</taxon>
        <taxon>PACMAD clade</taxon>
        <taxon>Panicoideae</taxon>
        <taxon>Panicodae</taxon>
        <taxon>Paniceae</taxon>
        <taxon>Panicinae</taxon>
        <taxon>Panicum</taxon>
        <taxon>Panicum sect. Hiantes</taxon>
    </lineage>
</organism>
<feature type="region of interest" description="Disordered" evidence="1">
    <location>
        <begin position="103"/>
        <end position="123"/>
    </location>
</feature>
<reference evidence="2" key="1">
    <citation type="submission" date="2020-05" db="EMBL/GenBank/DDBJ databases">
        <title>WGS assembly of Panicum virgatum.</title>
        <authorList>
            <person name="Lovell J.T."/>
            <person name="Jenkins J."/>
            <person name="Shu S."/>
            <person name="Juenger T.E."/>
            <person name="Schmutz J."/>
        </authorList>
    </citation>
    <scope>NUCLEOTIDE SEQUENCE</scope>
    <source>
        <strain evidence="2">AP13</strain>
    </source>
</reference>
<evidence type="ECO:0000313" key="2">
    <source>
        <dbReference type="EMBL" id="KAG2573417.1"/>
    </source>
</evidence>
<accession>A0A8T0QE92</accession>
<gene>
    <name evidence="2" type="ORF">PVAP13_7KG236510</name>
</gene>
<dbReference type="Proteomes" id="UP000823388">
    <property type="component" value="Chromosome 7K"/>
</dbReference>
<dbReference type="EMBL" id="CM029049">
    <property type="protein sequence ID" value="KAG2573417.1"/>
    <property type="molecule type" value="Genomic_DNA"/>
</dbReference>